<protein>
    <recommendedName>
        <fullName evidence="4">M96 mating-specific protein family</fullName>
    </recommendedName>
</protein>
<organism evidence="2 3">
    <name type="scientific">Phytophthora infestans</name>
    <name type="common">Potato late blight agent</name>
    <name type="synonym">Botrytis infestans</name>
    <dbReference type="NCBI Taxonomy" id="4787"/>
    <lineage>
        <taxon>Eukaryota</taxon>
        <taxon>Sar</taxon>
        <taxon>Stramenopiles</taxon>
        <taxon>Oomycota</taxon>
        <taxon>Peronosporomycetes</taxon>
        <taxon>Peronosporales</taxon>
        <taxon>Peronosporaceae</taxon>
        <taxon>Phytophthora</taxon>
    </lineage>
</organism>
<gene>
    <name evidence="2" type="ORF">GN244_ATG17075</name>
</gene>
<dbReference type="EMBL" id="WSZM01000604">
    <property type="protein sequence ID" value="KAF4030984.1"/>
    <property type="molecule type" value="Genomic_DNA"/>
</dbReference>
<proteinExistence type="predicted"/>
<comment type="caution">
    <text evidence="2">The sequence shown here is derived from an EMBL/GenBank/DDBJ whole genome shotgun (WGS) entry which is preliminary data.</text>
</comment>
<feature type="region of interest" description="Disordered" evidence="1">
    <location>
        <begin position="57"/>
        <end position="84"/>
    </location>
</feature>
<evidence type="ECO:0000313" key="2">
    <source>
        <dbReference type="EMBL" id="KAF4030984.1"/>
    </source>
</evidence>
<dbReference type="Proteomes" id="UP000602510">
    <property type="component" value="Unassembled WGS sequence"/>
</dbReference>
<accession>A0A833SHL0</accession>
<name>A0A833SHL0_PHYIN</name>
<keyword evidence="3" id="KW-1185">Reference proteome</keyword>
<evidence type="ECO:0000256" key="1">
    <source>
        <dbReference type="SAM" id="MobiDB-lite"/>
    </source>
</evidence>
<sequence>MSVLIEDAMPTVGEVVAFIDSWDTESASPGDVTSSESENENMLLDSLDGVLTKASFLPKKQPQPNDKLMKKKRKKTPGASTRLQRRKKAEILALRAQSEHLEGRLGQLMHKVDRSDALLSQCGSFWAAVAATQFHERLQAEVVNQRLRTILTEQMKCNKALREVFRAHNTMSNLDAVVGKLPGSPFQYPVQYPVVSDSFATIGELEKMVEDLYIDSAAVFQPTALSSSSCELHVKQEQNRAQVYEISSTTSLPCSIQETCAMFWRDYLTVHHSSDKSYHFIRQRKPASVEKSFKWLLQSGGIVREVNGFSFVRKIEEPNRVVLVEADRLVLPSDGIQIRIQRWTIIKGAEDGSDSDTLIQLRAECTEGLASKTEDLQDVEDLVLGVLSMRLREYLEKQQERFSQSARMIGGWQAH</sequence>
<evidence type="ECO:0000313" key="3">
    <source>
        <dbReference type="Proteomes" id="UP000602510"/>
    </source>
</evidence>
<dbReference type="AlphaFoldDB" id="A0A833SHL0"/>
<reference evidence="2" key="1">
    <citation type="submission" date="2020-04" db="EMBL/GenBank/DDBJ databases">
        <title>Hybrid Assembly of Korean Phytophthora infestans isolates.</title>
        <authorList>
            <person name="Prokchorchik M."/>
            <person name="Lee Y."/>
            <person name="Seo J."/>
            <person name="Cho J.-H."/>
            <person name="Park Y.-E."/>
            <person name="Jang D.-C."/>
            <person name="Im J.-S."/>
            <person name="Choi J.-G."/>
            <person name="Park H.-J."/>
            <person name="Lee G.-B."/>
            <person name="Lee Y.-G."/>
            <person name="Hong S.-Y."/>
            <person name="Cho K."/>
            <person name="Sohn K.H."/>
        </authorList>
    </citation>
    <scope>NUCLEOTIDE SEQUENCE</scope>
    <source>
        <strain evidence="2">KR_1_A1</strain>
    </source>
</reference>
<evidence type="ECO:0008006" key="4">
    <source>
        <dbReference type="Google" id="ProtNLM"/>
    </source>
</evidence>